<evidence type="ECO:0000313" key="3">
    <source>
        <dbReference type="Proteomes" id="UP000075243"/>
    </source>
</evidence>
<keyword evidence="2" id="KW-0378">Hydrolase</keyword>
<keyword evidence="3" id="KW-1185">Reference proteome</keyword>
<organism evidence="2 3">
    <name type="scientific">Cajanus cajan</name>
    <name type="common">Pigeon pea</name>
    <name type="synonym">Cajanus indicus</name>
    <dbReference type="NCBI Taxonomy" id="3821"/>
    <lineage>
        <taxon>Eukaryota</taxon>
        <taxon>Viridiplantae</taxon>
        <taxon>Streptophyta</taxon>
        <taxon>Embryophyta</taxon>
        <taxon>Tracheophyta</taxon>
        <taxon>Spermatophyta</taxon>
        <taxon>Magnoliopsida</taxon>
        <taxon>eudicotyledons</taxon>
        <taxon>Gunneridae</taxon>
        <taxon>Pentapetalae</taxon>
        <taxon>rosids</taxon>
        <taxon>fabids</taxon>
        <taxon>Fabales</taxon>
        <taxon>Fabaceae</taxon>
        <taxon>Papilionoideae</taxon>
        <taxon>50 kb inversion clade</taxon>
        <taxon>NPAAA clade</taxon>
        <taxon>indigoferoid/millettioid clade</taxon>
        <taxon>Phaseoleae</taxon>
        <taxon>Cajanus</taxon>
    </lineage>
</organism>
<feature type="domain" description="Subtilisin-like protease fibronectin type-III" evidence="1">
    <location>
        <begin position="3"/>
        <end position="102"/>
    </location>
</feature>
<dbReference type="GO" id="GO:0004252">
    <property type="term" value="F:serine-type endopeptidase activity"/>
    <property type="evidence" value="ECO:0007669"/>
    <property type="project" value="UniProtKB-EC"/>
</dbReference>
<dbReference type="STRING" id="3821.A0A151UGX9"/>
<gene>
    <name evidence="2" type="ORF">KK1_050584</name>
</gene>
<dbReference type="EMBL" id="AGCT01054230">
    <property type="protein sequence ID" value="KYP78553.1"/>
    <property type="molecule type" value="Genomic_DNA"/>
</dbReference>
<name>A0A151UGX9_CAJCA</name>
<feature type="non-terminal residue" evidence="2">
    <location>
        <position position="1"/>
    </location>
</feature>
<dbReference type="AlphaFoldDB" id="A0A151UGX9"/>
<evidence type="ECO:0000259" key="1">
    <source>
        <dbReference type="Pfam" id="PF17766"/>
    </source>
</evidence>
<dbReference type="EC" id="3.4.21.62" evidence="2"/>
<sequence length="105" mass="11891">SLDLNYPSFIAFFNANAPSNDSRVTWEFQRTLTNVGEGQPIYTASVTHIEGFNMSVIPNKLVFKAKNDKLSYKFRIEGPSIESFGYITWTDMKHVVRSPIIVTAL</sequence>
<proteinExistence type="predicted"/>
<dbReference type="OMA" id="RSSNNDC"/>
<dbReference type="InterPro" id="IPR041469">
    <property type="entry name" value="Subtilisin-like_FN3"/>
</dbReference>
<dbReference type="Gramene" id="C.cajan_47706.t">
    <property type="protein sequence ID" value="C.cajan_47706.t.cds1"/>
    <property type="gene ID" value="C.cajan_47706"/>
</dbReference>
<dbReference type="Pfam" id="PF17766">
    <property type="entry name" value="fn3_6"/>
    <property type="match status" value="1"/>
</dbReference>
<protein>
    <submittedName>
        <fullName evidence="2">Cucumisin</fullName>
        <ecNumber evidence="2">3.4.21.62</ecNumber>
    </submittedName>
</protein>
<dbReference type="Proteomes" id="UP000075243">
    <property type="component" value="Unassembled WGS sequence"/>
</dbReference>
<dbReference type="Gene3D" id="2.60.40.2310">
    <property type="match status" value="1"/>
</dbReference>
<comment type="caution">
    <text evidence="2">The sequence shown here is derived from an EMBL/GenBank/DDBJ whole genome shotgun (WGS) entry which is preliminary data.</text>
</comment>
<evidence type="ECO:0000313" key="2">
    <source>
        <dbReference type="EMBL" id="KYP78553.1"/>
    </source>
</evidence>
<accession>A0A151UGX9</accession>
<reference evidence="2" key="1">
    <citation type="journal article" date="2012" name="Nat. Biotechnol.">
        <title>Draft genome sequence of pigeonpea (Cajanus cajan), an orphan legume crop of resource-poor farmers.</title>
        <authorList>
            <person name="Varshney R.K."/>
            <person name="Chen W."/>
            <person name="Li Y."/>
            <person name="Bharti A.K."/>
            <person name="Saxena R.K."/>
            <person name="Schlueter J.A."/>
            <person name="Donoghue M.T."/>
            <person name="Azam S."/>
            <person name="Fan G."/>
            <person name="Whaley A.M."/>
            <person name="Farmer A.D."/>
            <person name="Sheridan J."/>
            <person name="Iwata A."/>
            <person name="Tuteja R."/>
            <person name="Penmetsa R.V."/>
            <person name="Wu W."/>
            <person name="Upadhyaya H.D."/>
            <person name="Yang S.P."/>
            <person name="Shah T."/>
            <person name="Saxena K.B."/>
            <person name="Michael T."/>
            <person name="McCombie W.R."/>
            <person name="Yang B."/>
            <person name="Zhang G."/>
            <person name="Yang H."/>
            <person name="Wang J."/>
            <person name="Spillane C."/>
            <person name="Cook D.R."/>
            <person name="May G.D."/>
            <person name="Xu X."/>
            <person name="Jackson S.A."/>
        </authorList>
    </citation>
    <scope>NUCLEOTIDE SEQUENCE [LARGE SCALE GENOMIC DNA]</scope>
</reference>